<feature type="transmembrane region" description="Helical" evidence="5">
    <location>
        <begin position="171"/>
        <end position="195"/>
    </location>
</feature>
<sequence>MSTSPVKPHDEDSEKTKIKEGSKRSVPLYRLFSFPDSKDIILMITGAIAAVLNGLLLPLMAFVFGQLIDSFGKNAQSSDLVHEVSKVALKFVYLGVGSAAASFFQMACWMTTGERQSERIRNMYLKTILRQDITFFDKETNTGEVVGRMSGDVVLIQDAIGGFTVAFMKGWLLVLVLMSTVPLLVICGASMSIIINKVATRGQAAYSEAGEIVDQTIGSVRTVASFTGERQAINRYNRSLDASYKSSVQEGLVAGIGLGMVMFIIFCTDGLAAWFGSLMIIKNGYTGGDVMSVIFAVVSSM</sequence>
<protein>
    <recommendedName>
        <fullName evidence="6">ABC transmembrane type-1 domain-containing protein</fullName>
    </recommendedName>
</protein>
<dbReference type="PANTHER" id="PTHR24222:SF63">
    <property type="entry name" value="ATP BINDING CASSETTE SUBFAMILY B"/>
    <property type="match status" value="1"/>
</dbReference>
<dbReference type="GO" id="GO:0005524">
    <property type="term" value="F:ATP binding"/>
    <property type="evidence" value="ECO:0007669"/>
    <property type="project" value="InterPro"/>
</dbReference>
<evidence type="ECO:0000259" key="6">
    <source>
        <dbReference type="PROSITE" id="PS50929"/>
    </source>
</evidence>
<keyword evidence="2 5" id="KW-0812">Transmembrane</keyword>
<dbReference type="InterPro" id="IPR011527">
    <property type="entry name" value="ABC1_TM_dom"/>
</dbReference>
<keyword evidence="8" id="KW-1185">Reference proteome</keyword>
<dbReference type="EMBL" id="JADFTS010000002">
    <property type="protein sequence ID" value="KAF9620945.1"/>
    <property type="molecule type" value="Genomic_DNA"/>
</dbReference>
<evidence type="ECO:0000256" key="1">
    <source>
        <dbReference type="ARBA" id="ARBA00004141"/>
    </source>
</evidence>
<dbReference type="InterPro" id="IPR039421">
    <property type="entry name" value="Type_1_exporter"/>
</dbReference>
<dbReference type="GO" id="GO:0140359">
    <property type="term" value="F:ABC-type transporter activity"/>
    <property type="evidence" value="ECO:0007669"/>
    <property type="project" value="InterPro"/>
</dbReference>
<dbReference type="Gene3D" id="1.20.1560.10">
    <property type="entry name" value="ABC transporter type 1, transmembrane domain"/>
    <property type="match status" value="1"/>
</dbReference>
<comment type="caution">
    <text evidence="7">The sequence shown here is derived from an EMBL/GenBank/DDBJ whole genome shotgun (WGS) entry which is preliminary data.</text>
</comment>
<gene>
    <name evidence="7" type="ORF">IFM89_015342</name>
</gene>
<feature type="transmembrane region" description="Helical" evidence="5">
    <location>
        <begin position="88"/>
        <end position="111"/>
    </location>
</feature>
<evidence type="ECO:0000313" key="7">
    <source>
        <dbReference type="EMBL" id="KAF9620945.1"/>
    </source>
</evidence>
<dbReference type="AlphaFoldDB" id="A0A835IL28"/>
<dbReference type="SUPFAM" id="SSF90123">
    <property type="entry name" value="ABC transporter transmembrane region"/>
    <property type="match status" value="1"/>
</dbReference>
<comment type="subcellular location">
    <subcellularLocation>
        <location evidence="1">Membrane</location>
        <topology evidence="1">Multi-pass membrane protein</topology>
    </subcellularLocation>
</comment>
<dbReference type="InterPro" id="IPR036640">
    <property type="entry name" value="ABC1_TM_sf"/>
</dbReference>
<dbReference type="PROSITE" id="PS50929">
    <property type="entry name" value="ABC_TM1F"/>
    <property type="match status" value="1"/>
</dbReference>
<accession>A0A835IL28</accession>
<dbReference type="OrthoDB" id="6500128at2759"/>
<organism evidence="7 8">
    <name type="scientific">Coptis chinensis</name>
    <dbReference type="NCBI Taxonomy" id="261450"/>
    <lineage>
        <taxon>Eukaryota</taxon>
        <taxon>Viridiplantae</taxon>
        <taxon>Streptophyta</taxon>
        <taxon>Embryophyta</taxon>
        <taxon>Tracheophyta</taxon>
        <taxon>Spermatophyta</taxon>
        <taxon>Magnoliopsida</taxon>
        <taxon>Ranunculales</taxon>
        <taxon>Ranunculaceae</taxon>
        <taxon>Coptidoideae</taxon>
        <taxon>Coptis</taxon>
    </lineage>
</organism>
<evidence type="ECO:0000313" key="8">
    <source>
        <dbReference type="Proteomes" id="UP000631114"/>
    </source>
</evidence>
<name>A0A835IL28_9MAGN</name>
<evidence type="ECO:0000256" key="2">
    <source>
        <dbReference type="ARBA" id="ARBA00022692"/>
    </source>
</evidence>
<evidence type="ECO:0000256" key="4">
    <source>
        <dbReference type="ARBA" id="ARBA00023136"/>
    </source>
</evidence>
<reference evidence="7 8" key="1">
    <citation type="submission" date="2020-10" db="EMBL/GenBank/DDBJ databases">
        <title>The Coptis chinensis genome and diversification of protoberbering-type alkaloids.</title>
        <authorList>
            <person name="Wang B."/>
            <person name="Shu S."/>
            <person name="Song C."/>
            <person name="Liu Y."/>
        </authorList>
    </citation>
    <scope>NUCLEOTIDE SEQUENCE [LARGE SCALE GENOMIC DNA]</scope>
    <source>
        <strain evidence="7">HL-2020</strain>
        <tissue evidence="7">Leaf</tissue>
    </source>
</reference>
<dbReference type="GO" id="GO:0005886">
    <property type="term" value="C:plasma membrane"/>
    <property type="evidence" value="ECO:0007669"/>
    <property type="project" value="TreeGrafter"/>
</dbReference>
<dbReference type="CDD" id="cd18577">
    <property type="entry name" value="ABC_6TM_Pgp_ABCB1_D1_like"/>
    <property type="match status" value="1"/>
</dbReference>
<feature type="transmembrane region" description="Helical" evidence="5">
    <location>
        <begin position="40"/>
        <end position="68"/>
    </location>
</feature>
<keyword evidence="3 5" id="KW-1133">Transmembrane helix</keyword>
<dbReference type="PANTHER" id="PTHR24222">
    <property type="entry name" value="ABC TRANSPORTER B FAMILY"/>
    <property type="match status" value="1"/>
</dbReference>
<evidence type="ECO:0000256" key="3">
    <source>
        <dbReference type="ARBA" id="ARBA00022989"/>
    </source>
</evidence>
<proteinExistence type="predicted"/>
<keyword evidence="4 5" id="KW-0472">Membrane</keyword>
<dbReference type="Pfam" id="PF00664">
    <property type="entry name" value="ABC_membrane"/>
    <property type="match status" value="1"/>
</dbReference>
<feature type="domain" description="ABC transmembrane type-1" evidence="6">
    <location>
        <begin position="44"/>
        <end position="301"/>
    </location>
</feature>
<evidence type="ECO:0000256" key="5">
    <source>
        <dbReference type="SAM" id="Phobius"/>
    </source>
</evidence>
<feature type="transmembrane region" description="Helical" evidence="5">
    <location>
        <begin position="252"/>
        <end position="275"/>
    </location>
</feature>
<dbReference type="Proteomes" id="UP000631114">
    <property type="component" value="Unassembled WGS sequence"/>
</dbReference>